<reference evidence="1" key="2">
    <citation type="submission" date="2020-09" db="EMBL/GenBank/DDBJ databases">
        <authorList>
            <person name="Sun Q."/>
            <person name="Kim S."/>
        </authorList>
    </citation>
    <scope>NUCLEOTIDE SEQUENCE</scope>
    <source>
        <strain evidence="1">KCTC 42650</strain>
    </source>
</reference>
<dbReference type="AlphaFoldDB" id="A0A8J3H1H1"/>
<sequence>MEIDRIEKRYGATTTLHSWLDVQPGAFMTLAGPSVCGKSIPLRIVVGLTLQTKRQLDAAR</sequence>
<dbReference type="InterPro" id="IPR027417">
    <property type="entry name" value="P-loop_NTPase"/>
</dbReference>
<dbReference type="RefSeq" id="WP_189681851.1">
    <property type="nucleotide sequence ID" value="NZ_BNCJ01000015.1"/>
</dbReference>
<dbReference type="Proteomes" id="UP000626220">
    <property type="component" value="Unassembled WGS sequence"/>
</dbReference>
<reference evidence="1" key="1">
    <citation type="journal article" date="2014" name="Int. J. Syst. Evol. Microbiol.">
        <title>Complete genome sequence of Corynebacterium casei LMG S-19264T (=DSM 44701T), isolated from a smear-ripened cheese.</title>
        <authorList>
            <consortium name="US DOE Joint Genome Institute (JGI-PGF)"/>
            <person name="Walter F."/>
            <person name="Albersmeier A."/>
            <person name="Kalinowski J."/>
            <person name="Ruckert C."/>
        </authorList>
    </citation>
    <scope>NUCLEOTIDE SEQUENCE</scope>
    <source>
        <strain evidence="1">KCTC 42650</strain>
    </source>
</reference>
<dbReference type="Gene3D" id="3.40.50.300">
    <property type="entry name" value="P-loop containing nucleotide triphosphate hydrolases"/>
    <property type="match status" value="1"/>
</dbReference>
<proteinExistence type="predicted"/>
<accession>A0A8J3H1H1</accession>
<dbReference type="SUPFAM" id="SSF52540">
    <property type="entry name" value="P-loop containing nucleoside triphosphate hydrolases"/>
    <property type="match status" value="1"/>
</dbReference>
<gene>
    <name evidence="1" type="ORF">GCM10017056_39590</name>
</gene>
<name>A0A8J3H1H1_9RHOB</name>
<evidence type="ECO:0008006" key="3">
    <source>
        <dbReference type="Google" id="ProtNLM"/>
    </source>
</evidence>
<comment type="caution">
    <text evidence="1">The sequence shown here is derived from an EMBL/GenBank/DDBJ whole genome shotgun (WGS) entry which is preliminary data.</text>
</comment>
<evidence type="ECO:0000313" key="1">
    <source>
        <dbReference type="EMBL" id="GHF64393.1"/>
    </source>
</evidence>
<organism evidence="1 2">
    <name type="scientific">Seohaeicola zhoushanensis</name>
    <dbReference type="NCBI Taxonomy" id="1569283"/>
    <lineage>
        <taxon>Bacteria</taxon>
        <taxon>Pseudomonadati</taxon>
        <taxon>Pseudomonadota</taxon>
        <taxon>Alphaproteobacteria</taxon>
        <taxon>Rhodobacterales</taxon>
        <taxon>Roseobacteraceae</taxon>
        <taxon>Seohaeicola</taxon>
    </lineage>
</organism>
<evidence type="ECO:0000313" key="2">
    <source>
        <dbReference type="Proteomes" id="UP000626220"/>
    </source>
</evidence>
<keyword evidence="2" id="KW-1185">Reference proteome</keyword>
<dbReference type="EMBL" id="BNCJ01000015">
    <property type="protein sequence ID" value="GHF64393.1"/>
    <property type="molecule type" value="Genomic_DNA"/>
</dbReference>
<protein>
    <recommendedName>
        <fullName evidence="3">ATP-binding cassette domain-containing protein</fullName>
    </recommendedName>
</protein>